<keyword evidence="2" id="KW-0378">Hydrolase</keyword>
<feature type="domain" description="SF3 helicase" evidence="4">
    <location>
        <begin position="176"/>
        <end position="338"/>
    </location>
</feature>
<organism evidence="5">
    <name type="scientific">Harvfovirus sp</name>
    <dbReference type="NCBI Taxonomy" id="2487768"/>
    <lineage>
        <taxon>Viruses</taxon>
        <taxon>Varidnaviria</taxon>
        <taxon>Bamfordvirae</taxon>
        <taxon>Nucleocytoviricota</taxon>
        <taxon>Megaviricetes</taxon>
        <taxon>Imitervirales</taxon>
        <taxon>Mimiviridae</taxon>
        <taxon>Klosneuvirinae</taxon>
    </lineage>
</organism>
<name>A0A3G5A4I8_9VIRU</name>
<dbReference type="GO" id="GO:0016787">
    <property type="term" value="F:hydrolase activity"/>
    <property type="evidence" value="ECO:0007669"/>
    <property type="project" value="UniProtKB-KW"/>
</dbReference>
<protein>
    <submittedName>
        <fullName evidence="5">DNA primase</fullName>
    </submittedName>
</protein>
<gene>
    <name evidence="5" type="ORF">Harvfovirus31_20</name>
</gene>
<accession>A0A3G5A4I8</accession>
<dbReference type="Gene3D" id="3.40.50.300">
    <property type="entry name" value="P-loop containing nucleotide triphosphate hydrolases"/>
    <property type="match status" value="1"/>
</dbReference>
<evidence type="ECO:0000256" key="2">
    <source>
        <dbReference type="ARBA" id="ARBA00022801"/>
    </source>
</evidence>
<dbReference type="PANTHER" id="PTHR35372:SF2">
    <property type="entry name" value="SF3 HELICASE DOMAIN-CONTAINING PROTEIN"/>
    <property type="match status" value="1"/>
</dbReference>
<evidence type="ECO:0000259" key="4">
    <source>
        <dbReference type="PROSITE" id="PS51206"/>
    </source>
</evidence>
<dbReference type="PROSITE" id="PS51206">
    <property type="entry name" value="SF3_HELICASE_1"/>
    <property type="match status" value="1"/>
</dbReference>
<keyword evidence="3" id="KW-0067">ATP-binding</keyword>
<dbReference type="InterPro" id="IPR014818">
    <property type="entry name" value="Phage/plasmid_primase_P4_C"/>
</dbReference>
<dbReference type="GO" id="GO:0005524">
    <property type="term" value="F:ATP binding"/>
    <property type="evidence" value="ECO:0007669"/>
    <property type="project" value="UniProtKB-KW"/>
</dbReference>
<reference evidence="5" key="1">
    <citation type="submission" date="2018-10" db="EMBL/GenBank/DDBJ databases">
        <title>Hidden diversity of soil giant viruses.</title>
        <authorList>
            <person name="Schulz F."/>
            <person name="Alteio L."/>
            <person name="Goudeau D."/>
            <person name="Ryan E.M."/>
            <person name="Malmstrom R.R."/>
            <person name="Blanchard J."/>
            <person name="Woyke T."/>
        </authorList>
    </citation>
    <scope>NUCLEOTIDE SEQUENCE</scope>
    <source>
        <strain evidence="5">HAV1</strain>
    </source>
</reference>
<feature type="non-terminal residue" evidence="5">
    <location>
        <position position="1"/>
    </location>
</feature>
<evidence type="ECO:0000313" key="5">
    <source>
        <dbReference type="EMBL" id="AYV81404.1"/>
    </source>
</evidence>
<dbReference type="Pfam" id="PF08706">
    <property type="entry name" value="D5_N"/>
    <property type="match status" value="1"/>
</dbReference>
<evidence type="ECO:0000256" key="1">
    <source>
        <dbReference type="ARBA" id="ARBA00022741"/>
    </source>
</evidence>
<dbReference type="EMBL" id="MK072273">
    <property type="protein sequence ID" value="AYV81404.1"/>
    <property type="molecule type" value="Genomic_DNA"/>
</dbReference>
<dbReference type="InterPro" id="IPR027417">
    <property type="entry name" value="P-loop_NTPase"/>
</dbReference>
<dbReference type="SUPFAM" id="SSF52540">
    <property type="entry name" value="P-loop containing nucleoside triphosphate hydrolases"/>
    <property type="match status" value="1"/>
</dbReference>
<proteinExistence type="predicted"/>
<sequence>VVNDILTTLDQGQIATAKYYHKMRKDDVVFTDDKIYRFNKNSMIWEKINNLEMLTEIAQFIEKLLTDGLSACTNAERRLLYSKALPKYTHSKYVEGVFKYLYALFLDPLFIKKLDSAKHLLSFRNGEYDLSKGLFRERKREDYISKCLEIDYMDPDPKITVAVQDILLKISNTDNELYQFHLAWLGYCLTGETKEQKFLMVIGHTAQNGKSTMAKMFSKSLPIYSVKLNNKTFNKNYAKAHKQFAKILNARFVYLEELDRSMLDADLLKDFVDGDKIGSNEIVYGTAADIILYAKILITSNKNFIADVDEGLMRRGLVSELINRFLSKVMFDEATNKKGIYLLDNTLIEKFDSAEYQLAFIYILLPFAKQYYEKGLSVPKIIIKQFRDMCDENDTMSEFLRNHFVITHDNADLIHKDDFTGLYNEVYKKKVTWTFLLSDIKRKNITYDRTKKSRGMQGCLMGIKKKAIFDNSDSEEENESPCKIKATVNLFERDDKIEDLHELGFE</sequence>
<evidence type="ECO:0000256" key="3">
    <source>
        <dbReference type="ARBA" id="ARBA00022840"/>
    </source>
</evidence>
<dbReference type="PANTHER" id="PTHR35372">
    <property type="entry name" value="ATP BINDING PROTEIN-RELATED"/>
    <property type="match status" value="1"/>
</dbReference>
<dbReference type="InterPro" id="IPR014015">
    <property type="entry name" value="Helicase_SF3_DNA-vir"/>
</dbReference>
<keyword evidence="1" id="KW-0547">Nucleotide-binding</keyword>
<dbReference type="InterPro" id="IPR051620">
    <property type="entry name" value="ORF904-like_C"/>
</dbReference>
<dbReference type="SMART" id="SM00885">
    <property type="entry name" value="D5_N"/>
    <property type="match status" value="1"/>
</dbReference>